<reference evidence="8 9" key="1">
    <citation type="submission" date="2018-11" db="EMBL/GenBank/DDBJ databases">
        <title>Complete genome sequence of Paenibacillus baekrokdamisoli strain KCTC 33723.</title>
        <authorList>
            <person name="Kang S.W."/>
            <person name="Lee K.C."/>
            <person name="Kim K.K."/>
            <person name="Kim J.S."/>
            <person name="Kim D.S."/>
            <person name="Ko S.H."/>
            <person name="Yang S.H."/>
            <person name="Lee J.S."/>
        </authorList>
    </citation>
    <scope>NUCLEOTIDE SEQUENCE [LARGE SCALE GENOMIC DNA]</scope>
    <source>
        <strain evidence="8 9">KCTC 33723</strain>
    </source>
</reference>
<dbReference type="RefSeq" id="WP_125659480.1">
    <property type="nucleotide sequence ID" value="NZ_AP019308.1"/>
</dbReference>
<sequence>MYKLVIVDDEVNIREGLSRVNWNALGIELAGSYENGLEVLRCFEEEAADLLLADIRMPFMSGLELAEKVKKAYPFTKIVILTGYSDFDLVRSSLRSGVCDYLLKPSTTEELTRAFLPLVAMLNDERREAEEEQMLRRKSQLASVLMRIQFLNKLLYMPLSQEEIEEGCTNANIRSDAEAYTVAVIGLDDKIRTDYSIKDWELLLFALDNTLTEIWEREGHGSYFVEADSGSCYILGQGENEKLAEHLASVREHLYRFRGLFKTTMSIALGESASRLADIWISREQADIAQRRTNGDEEIVHYVFEGDSIGEGDESAVKEAVVGTESGPPGDSETSRRIVEAAKSYVRVHFREPISLKQIAQRVHVNSAYLSYLFKEVTGENYLQYLTACRLEEATRLLKDPSLKIYEVSERVGYQNAQHFSIIFKRYNQVTPLEYRNKHVTVNFIEGEANHA</sequence>
<accession>A0A3G9IT41</accession>
<dbReference type="AlphaFoldDB" id="A0A3G9IT41"/>
<dbReference type="CDD" id="cd17536">
    <property type="entry name" value="REC_YesN-like"/>
    <property type="match status" value="1"/>
</dbReference>
<dbReference type="Pfam" id="PF12833">
    <property type="entry name" value="HTH_18"/>
    <property type="match status" value="1"/>
</dbReference>
<dbReference type="Gene3D" id="3.40.50.2300">
    <property type="match status" value="1"/>
</dbReference>
<dbReference type="GO" id="GO:0043565">
    <property type="term" value="F:sequence-specific DNA binding"/>
    <property type="evidence" value="ECO:0007669"/>
    <property type="project" value="InterPro"/>
</dbReference>
<dbReference type="GO" id="GO:0005737">
    <property type="term" value="C:cytoplasm"/>
    <property type="evidence" value="ECO:0007669"/>
    <property type="project" value="UniProtKB-SubCell"/>
</dbReference>
<dbReference type="Pfam" id="PF00072">
    <property type="entry name" value="Response_reg"/>
    <property type="match status" value="1"/>
</dbReference>
<dbReference type="SMART" id="SM00342">
    <property type="entry name" value="HTH_ARAC"/>
    <property type="match status" value="1"/>
</dbReference>
<dbReference type="OrthoDB" id="9794370at2"/>
<dbReference type="InterPro" id="IPR018060">
    <property type="entry name" value="HTH_AraC"/>
</dbReference>
<dbReference type="SMART" id="SM00448">
    <property type="entry name" value="REC"/>
    <property type="match status" value="1"/>
</dbReference>
<dbReference type="InterPro" id="IPR009057">
    <property type="entry name" value="Homeodomain-like_sf"/>
</dbReference>
<dbReference type="PANTHER" id="PTHR42713:SF3">
    <property type="entry name" value="TRANSCRIPTIONAL REGULATORY PROTEIN HPTR"/>
    <property type="match status" value="1"/>
</dbReference>
<dbReference type="GO" id="GO:0003700">
    <property type="term" value="F:DNA-binding transcription factor activity"/>
    <property type="evidence" value="ECO:0007669"/>
    <property type="project" value="InterPro"/>
</dbReference>
<dbReference type="SUPFAM" id="SSF52172">
    <property type="entry name" value="CheY-like"/>
    <property type="match status" value="1"/>
</dbReference>
<keyword evidence="4" id="KW-0902">Two-component regulatory system</keyword>
<evidence type="ECO:0000256" key="4">
    <source>
        <dbReference type="ARBA" id="ARBA00023012"/>
    </source>
</evidence>
<evidence type="ECO:0000256" key="5">
    <source>
        <dbReference type="ARBA" id="ARBA00023015"/>
    </source>
</evidence>
<dbReference type="GO" id="GO:0000160">
    <property type="term" value="P:phosphorelay signal transduction system"/>
    <property type="evidence" value="ECO:0007669"/>
    <property type="project" value="UniProtKB-KW"/>
</dbReference>
<dbReference type="Gene3D" id="1.10.10.60">
    <property type="entry name" value="Homeodomain-like"/>
    <property type="match status" value="2"/>
</dbReference>
<name>A0A3G9IT41_9BACL</name>
<dbReference type="InterPro" id="IPR018062">
    <property type="entry name" value="HTH_AraC-typ_CS"/>
</dbReference>
<evidence type="ECO:0000256" key="6">
    <source>
        <dbReference type="ARBA" id="ARBA00023125"/>
    </source>
</evidence>
<keyword evidence="3" id="KW-0597">Phosphoprotein</keyword>
<dbReference type="InterPro" id="IPR011006">
    <property type="entry name" value="CheY-like_superfamily"/>
</dbReference>
<keyword evidence="7" id="KW-0804">Transcription</keyword>
<evidence type="ECO:0000256" key="7">
    <source>
        <dbReference type="ARBA" id="ARBA00023163"/>
    </source>
</evidence>
<proteinExistence type="predicted"/>
<dbReference type="PROSITE" id="PS50110">
    <property type="entry name" value="RESPONSE_REGULATORY"/>
    <property type="match status" value="1"/>
</dbReference>
<protein>
    <submittedName>
        <fullName evidence="8">Uncharacterized protein</fullName>
    </submittedName>
</protein>
<dbReference type="SUPFAM" id="SSF46689">
    <property type="entry name" value="Homeodomain-like"/>
    <property type="match status" value="2"/>
</dbReference>
<keyword evidence="9" id="KW-1185">Reference proteome</keyword>
<dbReference type="InterPro" id="IPR051552">
    <property type="entry name" value="HptR"/>
</dbReference>
<gene>
    <name evidence="8" type="ORF">Back11_33820</name>
</gene>
<evidence type="ECO:0000313" key="9">
    <source>
        <dbReference type="Proteomes" id="UP000275368"/>
    </source>
</evidence>
<dbReference type="PANTHER" id="PTHR42713">
    <property type="entry name" value="HISTIDINE KINASE-RELATED"/>
    <property type="match status" value="1"/>
</dbReference>
<evidence type="ECO:0000256" key="2">
    <source>
        <dbReference type="ARBA" id="ARBA00022490"/>
    </source>
</evidence>
<dbReference type="PROSITE" id="PS01124">
    <property type="entry name" value="HTH_ARAC_FAMILY_2"/>
    <property type="match status" value="1"/>
</dbReference>
<keyword evidence="5" id="KW-0805">Transcription regulation</keyword>
<evidence type="ECO:0000313" key="8">
    <source>
        <dbReference type="EMBL" id="BBH22037.1"/>
    </source>
</evidence>
<evidence type="ECO:0000256" key="1">
    <source>
        <dbReference type="ARBA" id="ARBA00004496"/>
    </source>
</evidence>
<dbReference type="Proteomes" id="UP000275368">
    <property type="component" value="Chromosome"/>
</dbReference>
<evidence type="ECO:0000256" key="3">
    <source>
        <dbReference type="ARBA" id="ARBA00022553"/>
    </source>
</evidence>
<dbReference type="PROSITE" id="PS00041">
    <property type="entry name" value="HTH_ARAC_FAMILY_1"/>
    <property type="match status" value="1"/>
</dbReference>
<organism evidence="8 9">
    <name type="scientific">Paenibacillus baekrokdamisoli</name>
    <dbReference type="NCBI Taxonomy" id="1712516"/>
    <lineage>
        <taxon>Bacteria</taxon>
        <taxon>Bacillati</taxon>
        <taxon>Bacillota</taxon>
        <taxon>Bacilli</taxon>
        <taxon>Bacillales</taxon>
        <taxon>Paenibacillaceae</taxon>
        <taxon>Paenibacillus</taxon>
    </lineage>
</organism>
<keyword evidence="2" id="KW-0963">Cytoplasm</keyword>
<keyword evidence="6" id="KW-0238">DNA-binding</keyword>
<dbReference type="EMBL" id="AP019308">
    <property type="protein sequence ID" value="BBH22037.1"/>
    <property type="molecule type" value="Genomic_DNA"/>
</dbReference>
<dbReference type="KEGG" id="pbk:Back11_33820"/>
<dbReference type="InterPro" id="IPR001789">
    <property type="entry name" value="Sig_transdc_resp-reg_receiver"/>
</dbReference>
<comment type="subcellular location">
    <subcellularLocation>
        <location evidence="1">Cytoplasm</location>
    </subcellularLocation>
</comment>